<protein>
    <submittedName>
        <fullName evidence="2">Uncharacterized protein</fullName>
    </submittedName>
</protein>
<evidence type="ECO:0000256" key="1">
    <source>
        <dbReference type="SAM" id="MobiDB-lite"/>
    </source>
</evidence>
<dbReference type="EMBL" id="CP036299">
    <property type="protein sequence ID" value="QDV30242.1"/>
    <property type="molecule type" value="Genomic_DNA"/>
</dbReference>
<evidence type="ECO:0000313" key="3">
    <source>
        <dbReference type="Proteomes" id="UP000315349"/>
    </source>
</evidence>
<reference evidence="2 3" key="1">
    <citation type="submission" date="2019-02" db="EMBL/GenBank/DDBJ databases">
        <title>Deep-cultivation of Planctomycetes and their phenomic and genomic characterization uncovers novel biology.</title>
        <authorList>
            <person name="Wiegand S."/>
            <person name="Jogler M."/>
            <person name="Boedeker C."/>
            <person name="Pinto D."/>
            <person name="Vollmers J."/>
            <person name="Rivas-Marin E."/>
            <person name="Kohn T."/>
            <person name="Peeters S.H."/>
            <person name="Heuer A."/>
            <person name="Rast P."/>
            <person name="Oberbeckmann S."/>
            <person name="Bunk B."/>
            <person name="Jeske O."/>
            <person name="Meyerdierks A."/>
            <person name="Storesund J.E."/>
            <person name="Kallscheuer N."/>
            <person name="Luecker S."/>
            <person name="Lage O.M."/>
            <person name="Pohl T."/>
            <person name="Merkel B.J."/>
            <person name="Hornburger P."/>
            <person name="Mueller R.-W."/>
            <person name="Bruemmer F."/>
            <person name="Labrenz M."/>
            <person name="Spormann A.M."/>
            <person name="Op den Camp H."/>
            <person name="Overmann J."/>
            <person name="Amann R."/>
            <person name="Jetten M.S.M."/>
            <person name="Mascher T."/>
            <person name="Medema M.H."/>
            <person name="Devos D.P."/>
            <person name="Kaster A.-K."/>
            <person name="Ovreas L."/>
            <person name="Rohde M."/>
            <person name="Galperin M.Y."/>
            <person name="Jogler C."/>
        </authorList>
    </citation>
    <scope>NUCLEOTIDE SEQUENCE [LARGE SCALE GENOMIC DNA]</scope>
    <source>
        <strain evidence="2 3">Spb1</strain>
    </source>
</reference>
<dbReference type="KEGG" id="peh:Spb1_21700"/>
<name>A0A518GNN1_9PLAN</name>
<feature type="region of interest" description="Disordered" evidence="1">
    <location>
        <begin position="218"/>
        <end position="237"/>
    </location>
</feature>
<proteinExistence type="predicted"/>
<evidence type="ECO:0000313" key="2">
    <source>
        <dbReference type="EMBL" id="QDV30242.1"/>
    </source>
</evidence>
<sequence>MTIFHRDELVDFLGKVPERWEVLNRDDMSARESKLTLLVFYAGLTEYRFDFFYRLQDHPQGFAFEGQASGRKGFAKVGHAAFSEVYPYWVEAYELHESHWFENDYRPKLELVPRFEILYPVKWRLTELGTNTLIGTSDPLDEIEGYGVISNRKLIDRYSKPHSVRVENFNELADVLHQPVADPWGLHCKRCKDKRYTHQEIAEEWKVRHPESKETIAQLKKRSENYAAEQNRRAKNS</sequence>
<dbReference type="Proteomes" id="UP000315349">
    <property type="component" value="Chromosome"/>
</dbReference>
<organism evidence="2 3">
    <name type="scientific">Planctopirus ephydatiae</name>
    <dbReference type="NCBI Taxonomy" id="2528019"/>
    <lineage>
        <taxon>Bacteria</taxon>
        <taxon>Pseudomonadati</taxon>
        <taxon>Planctomycetota</taxon>
        <taxon>Planctomycetia</taxon>
        <taxon>Planctomycetales</taxon>
        <taxon>Planctomycetaceae</taxon>
        <taxon>Planctopirus</taxon>
    </lineage>
</organism>
<keyword evidence="3" id="KW-1185">Reference proteome</keyword>
<gene>
    <name evidence="2" type="ORF">Spb1_21700</name>
</gene>
<dbReference type="AlphaFoldDB" id="A0A518GNN1"/>
<accession>A0A518GNN1</accession>